<evidence type="ECO:0000313" key="2">
    <source>
        <dbReference type="EMBL" id="TXC66435.1"/>
    </source>
</evidence>
<gene>
    <name evidence="2" type="ORF">FSC37_13045</name>
</gene>
<dbReference type="EMBL" id="VOPW01000001">
    <property type="protein sequence ID" value="TXC66435.1"/>
    <property type="molecule type" value="Genomic_DNA"/>
</dbReference>
<evidence type="ECO:0000259" key="1">
    <source>
        <dbReference type="Pfam" id="PF00668"/>
    </source>
</evidence>
<dbReference type="AlphaFoldDB" id="A0A5C6U3W4"/>
<name>A0A5C6U3W4_9BURK</name>
<feature type="domain" description="Condensation" evidence="1">
    <location>
        <begin position="2"/>
        <end position="101"/>
    </location>
</feature>
<evidence type="ECO:0000313" key="3">
    <source>
        <dbReference type="Proteomes" id="UP000321832"/>
    </source>
</evidence>
<comment type="caution">
    <text evidence="2">The sequence shown here is derived from an EMBL/GenBank/DDBJ whole genome shotgun (WGS) entry which is preliminary data.</text>
</comment>
<organism evidence="2 3">
    <name type="scientific">Piscinibacter aquaticus</name>
    <dbReference type="NCBI Taxonomy" id="392597"/>
    <lineage>
        <taxon>Bacteria</taxon>
        <taxon>Pseudomonadati</taxon>
        <taxon>Pseudomonadota</taxon>
        <taxon>Betaproteobacteria</taxon>
        <taxon>Burkholderiales</taxon>
        <taxon>Sphaerotilaceae</taxon>
        <taxon>Piscinibacter</taxon>
    </lineage>
</organism>
<dbReference type="Pfam" id="PF00668">
    <property type="entry name" value="Condensation"/>
    <property type="match status" value="1"/>
</dbReference>
<proteinExistence type="predicted"/>
<dbReference type="GO" id="GO:0003824">
    <property type="term" value="F:catalytic activity"/>
    <property type="evidence" value="ECO:0007669"/>
    <property type="project" value="InterPro"/>
</dbReference>
<reference evidence="2 3" key="1">
    <citation type="submission" date="2019-08" db="EMBL/GenBank/DDBJ databases">
        <authorList>
            <person name="Khan S.A."/>
            <person name="Jeon C.O."/>
            <person name="Jeong S.E."/>
        </authorList>
    </citation>
    <scope>NUCLEOTIDE SEQUENCE [LARGE SCALE GENOMIC DNA]</scope>
    <source>
        <strain evidence="3">IMCC1728</strain>
    </source>
</reference>
<accession>A0A5C6U3W4</accession>
<protein>
    <recommendedName>
        <fullName evidence="1">Condensation domain-containing protein</fullName>
    </recommendedName>
</protein>
<dbReference type="InterPro" id="IPR023213">
    <property type="entry name" value="CAT-like_dom_sf"/>
</dbReference>
<keyword evidence="3" id="KW-1185">Reference proteome</keyword>
<dbReference type="SUPFAM" id="SSF52777">
    <property type="entry name" value="CoA-dependent acyltransferases"/>
    <property type="match status" value="1"/>
</dbReference>
<dbReference type="Gene3D" id="3.30.559.10">
    <property type="entry name" value="Chloramphenicol acetyltransferase-like domain"/>
    <property type="match status" value="1"/>
</dbReference>
<dbReference type="Proteomes" id="UP000321832">
    <property type="component" value="Unassembled WGS sequence"/>
</dbReference>
<sequence>MSPGQTERWLVASYDDHARRALNESLCLRLDGAVNRPALEAALNDVVARHEAFRSEFDTTEPRQRLVAPRPVPIARLDLSGSADAEQALDDFCTRASEKDFPSTGRRWPN</sequence>
<dbReference type="InterPro" id="IPR001242">
    <property type="entry name" value="Condensation_dom"/>
</dbReference>